<evidence type="ECO:0008006" key="3">
    <source>
        <dbReference type="Google" id="ProtNLM"/>
    </source>
</evidence>
<proteinExistence type="predicted"/>
<dbReference type="Proteomes" id="UP001596302">
    <property type="component" value="Unassembled WGS sequence"/>
</dbReference>
<sequence>MRSARLIVRIPALGRVLAPAQLVISIEDTRRQDAPAVVVARLQFDLDELDATEPAELILDCPLPAERRSYEVGAVLHLHRDGVLRQGDLTNVVAVTVRESAVAEVPLVRVPEP</sequence>
<comment type="caution">
    <text evidence="1">The sequence shown here is derived from an EMBL/GenBank/DDBJ whole genome shotgun (WGS) entry which is preliminary data.</text>
</comment>
<keyword evidence="2" id="KW-1185">Reference proteome</keyword>
<evidence type="ECO:0000313" key="2">
    <source>
        <dbReference type="Proteomes" id="UP001596302"/>
    </source>
</evidence>
<evidence type="ECO:0000313" key="1">
    <source>
        <dbReference type="EMBL" id="MFC5994087.1"/>
    </source>
</evidence>
<dbReference type="EMBL" id="JBHSQW010000015">
    <property type="protein sequence ID" value="MFC5994087.1"/>
    <property type="molecule type" value="Genomic_DNA"/>
</dbReference>
<gene>
    <name evidence="1" type="ORF">ACFQE5_07665</name>
</gene>
<dbReference type="RefSeq" id="WP_379584127.1">
    <property type="nucleotide sequence ID" value="NZ_JBHSQW010000015.1"/>
</dbReference>
<protein>
    <recommendedName>
        <fullName evidence="3">Type III secretion system (T3SS) chaperone YscW</fullName>
    </recommendedName>
</protein>
<accession>A0ABW1J0S8</accession>
<organism evidence="1 2">
    <name type="scientific">Pseudonocardia hispaniensis</name>
    <dbReference type="NCBI Taxonomy" id="904933"/>
    <lineage>
        <taxon>Bacteria</taxon>
        <taxon>Bacillati</taxon>
        <taxon>Actinomycetota</taxon>
        <taxon>Actinomycetes</taxon>
        <taxon>Pseudonocardiales</taxon>
        <taxon>Pseudonocardiaceae</taxon>
        <taxon>Pseudonocardia</taxon>
    </lineage>
</organism>
<reference evidence="2" key="1">
    <citation type="journal article" date="2019" name="Int. J. Syst. Evol. Microbiol.">
        <title>The Global Catalogue of Microorganisms (GCM) 10K type strain sequencing project: providing services to taxonomists for standard genome sequencing and annotation.</title>
        <authorList>
            <consortium name="The Broad Institute Genomics Platform"/>
            <consortium name="The Broad Institute Genome Sequencing Center for Infectious Disease"/>
            <person name="Wu L."/>
            <person name="Ma J."/>
        </authorList>
    </citation>
    <scope>NUCLEOTIDE SEQUENCE [LARGE SCALE GENOMIC DNA]</scope>
    <source>
        <strain evidence="2">CCM 8391</strain>
    </source>
</reference>
<name>A0ABW1J0S8_9PSEU</name>